<dbReference type="STRING" id="31246.A0A183PE72"/>
<name>A0A183PE72_9TREM</name>
<gene>
    <name evidence="2" type="ORF">SMTD_LOCUS12657</name>
</gene>
<evidence type="ECO:0000313" key="3">
    <source>
        <dbReference type="Proteomes" id="UP000269396"/>
    </source>
</evidence>
<sequence length="136" mass="15711">MTSNISPKPQPTTNPSISNYNNDDFESLDYSTGSDKFILTPTERQRIIEEERARLESFVSTARQHKFSDNHHDQNNINMNDINQQNYYSMKSDNDHFLDLLSFDELSQTNAKQQFNDSLTSIEQNSIITSEKNLLG</sequence>
<proteinExistence type="predicted"/>
<feature type="compositionally biased region" description="Polar residues" evidence="1">
    <location>
        <begin position="1"/>
        <end position="22"/>
    </location>
</feature>
<evidence type="ECO:0000256" key="1">
    <source>
        <dbReference type="SAM" id="MobiDB-lite"/>
    </source>
</evidence>
<organism evidence="2 3">
    <name type="scientific">Schistosoma mattheei</name>
    <dbReference type="NCBI Taxonomy" id="31246"/>
    <lineage>
        <taxon>Eukaryota</taxon>
        <taxon>Metazoa</taxon>
        <taxon>Spiralia</taxon>
        <taxon>Lophotrochozoa</taxon>
        <taxon>Platyhelminthes</taxon>
        <taxon>Trematoda</taxon>
        <taxon>Digenea</taxon>
        <taxon>Strigeidida</taxon>
        <taxon>Schistosomatoidea</taxon>
        <taxon>Schistosomatidae</taxon>
        <taxon>Schistosoma</taxon>
    </lineage>
</organism>
<reference evidence="2 3" key="1">
    <citation type="submission" date="2018-11" db="EMBL/GenBank/DDBJ databases">
        <authorList>
            <consortium name="Pathogen Informatics"/>
        </authorList>
    </citation>
    <scope>NUCLEOTIDE SEQUENCE [LARGE SCALE GENOMIC DNA]</scope>
    <source>
        <strain>Denwood</strain>
        <strain evidence="3">Zambia</strain>
    </source>
</reference>
<feature type="region of interest" description="Disordered" evidence="1">
    <location>
        <begin position="1"/>
        <end position="27"/>
    </location>
</feature>
<keyword evidence="3" id="KW-1185">Reference proteome</keyword>
<dbReference type="AlphaFoldDB" id="A0A183PE72"/>
<dbReference type="EMBL" id="UZAL01032667">
    <property type="protein sequence ID" value="VDP61477.1"/>
    <property type="molecule type" value="Genomic_DNA"/>
</dbReference>
<protein>
    <submittedName>
        <fullName evidence="2">Uncharacterized protein</fullName>
    </submittedName>
</protein>
<accession>A0A183PE72</accession>
<dbReference type="Proteomes" id="UP000269396">
    <property type="component" value="Unassembled WGS sequence"/>
</dbReference>
<evidence type="ECO:0000313" key="2">
    <source>
        <dbReference type="EMBL" id="VDP61477.1"/>
    </source>
</evidence>